<sequence length="631" mass="68335">MPTRYFGLLLQGGRKSWTASPRRRKPRRHTGNLPSKRILVECSWRQSRRKQQQIERRESSSSTPEFIFVVWTALVGFLLEKNEVRACMVFNTSAIITCDYRLLLLLLGMRARAHACRFTTRAYLCCCCSAARAAPRCPADCVLASTRAATTASGCCSDGTPPWGTIVPPPMMEAAFGASAFMRVEERAPSAPTSAACPAATDTATAAPSVAKPPLASVAPRERLDDRVTTLSRSRPRVKALDAMSPRRAESLLQPVGDPGAVMPTLSQARTTAAAKAARLQPASLPVPSEWAAAESAAAADPFGACLVLIHLMDPLRSWSTRRDEHMHEQRAESIARLVNMLRAQHDKRRFVGDQCTVVWLLHDMRDAPGVIDELHDMDMVTEPLITVGITAGQEGAPRKRPAESSSKPASVTEVKAFYAVVSHFDDEVYIVNDKVAFYGQGTSASTFKAGSNMTVIPKHADATKLVATICNRHCSRKSTHTWHQQAQSYAVVAARVDASTQSAGQRGAALAAEQQQQSSSPKYLVGINHYRPRHFHSTSCGTAAAAVVLGSSGAAAAAAEAASVAVSSRARTRVDQNPCLLQLLLFCLSKVIAVLVHRVHEQPTVMLMAVAMHFCDCLQTDHFGCREGLS</sequence>
<comment type="caution">
    <text evidence="1">The sequence shown here is derived from an EMBL/GenBank/DDBJ whole genome shotgun (WGS) entry which is preliminary data.</text>
</comment>
<evidence type="ECO:0000313" key="1">
    <source>
        <dbReference type="EMBL" id="KAG5190890.1"/>
    </source>
</evidence>
<reference evidence="1" key="1">
    <citation type="submission" date="2021-02" db="EMBL/GenBank/DDBJ databases">
        <title>First Annotated Genome of the Yellow-green Alga Tribonema minus.</title>
        <authorList>
            <person name="Mahan K.M."/>
        </authorList>
    </citation>
    <scope>NUCLEOTIDE SEQUENCE</scope>
    <source>
        <strain evidence="1">UTEX B ZZ1240</strain>
    </source>
</reference>
<protein>
    <submittedName>
        <fullName evidence="1">Uncharacterized protein</fullName>
    </submittedName>
</protein>
<dbReference type="AlphaFoldDB" id="A0A835ZBZ7"/>
<dbReference type="EMBL" id="JAFCMP010000026">
    <property type="protein sequence ID" value="KAG5190890.1"/>
    <property type="molecule type" value="Genomic_DNA"/>
</dbReference>
<keyword evidence="2" id="KW-1185">Reference proteome</keyword>
<name>A0A835ZBZ7_9STRA</name>
<gene>
    <name evidence="1" type="ORF">JKP88DRAFT_297552</name>
</gene>
<organism evidence="1 2">
    <name type="scientific">Tribonema minus</name>
    <dbReference type="NCBI Taxonomy" id="303371"/>
    <lineage>
        <taxon>Eukaryota</taxon>
        <taxon>Sar</taxon>
        <taxon>Stramenopiles</taxon>
        <taxon>Ochrophyta</taxon>
        <taxon>PX clade</taxon>
        <taxon>Xanthophyceae</taxon>
        <taxon>Tribonematales</taxon>
        <taxon>Tribonemataceae</taxon>
        <taxon>Tribonema</taxon>
    </lineage>
</organism>
<proteinExistence type="predicted"/>
<dbReference type="Proteomes" id="UP000664859">
    <property type="component" value="Unassembled WGS sequence"/>
</dbReference>
<accession>A0A835ZBZ7</accession>
<evidence type="ECO:0000313" key="2">
    <source>
        <dbReference type="Proteomes" id="UP000664859"/>
    </source>
</evidence>